<sequence length="625" mass="70470">MATAKSKQTGLWSLSLSGTQSQPSSSESEEYTVVRDEELGVDALFLKVGREPARSKRTGEVYDKPVVGVRRNKDKMEITLEDGKKISLRAEDADLDSLSQLFPDSENFTVDDLAFQPQFQSTPVPRMQPRRKKQKLTIGTTQDSDSQGNFKGVVEVPLRTLKRASREFTLVQSSHCRVEAFKAALKANEGIQLPLLPVLVEGSWDQENAEESSYILLGGYSLFEALLDLSNDDRRVLVHVHEGLTPTEALQVGALFQQEQSLLVDDIPTLEAKVNVCRRLLYAMHDIDETEEPPNNVKLEWRTQSAASLGIVTSSRKELKPLETTFQLALYSKRCHEKLIRLFRWYEEQHGKAMKTSMFLYLQGLTEVDKFDVLCKLVNGTLKVEEVKVEATRLKQLSTIKHIFKELTKKATWEECCEEFPAHTQTAALDYFMSMNFKKAVPMEFIDYVREAEKSAENGSSSYEHLRMAPVSLIVLEVKSKESEKLKRVLDNLKKGSTHVAVLAKGVQVAAKWQTEMRRQGFSLLHEAAIIKETQVCHLIIGAGEEGSRQSTFEMPMILQEKQAFQSLIEQLTDYGDEISMADEMQELSSIASSLGRRARVMGKKGELSKVVDSTPEDSDETDIE</sequence>
<dbReference type="GeneID" id="115929324"/>
<feature type="region of interest" description="Disordered" evidence="1">
    <location>
        <begin position="1"/>
        <end position="32"/>
    </location>
</feature>
<dbReference type="KEGG" id="spu:105441119"/>
<reference evidence="2" key="2">
    <citation type="submission" date="2021-01" db="UniProtKB">
        <authorList>
            <consortium name="EnsemblMetazoa"/>
        </authorList>
    </citation>
    <scope>IDENTIFICATION</scope>
</reference>
<dbReference type="InParanoid" id="A0A7M7HL81"/>
<dbReference type="GeneID" id="105441119"/>
<dbReference type="RefSeq" id="XP_011670278.1">
    <property type="nucleotide sequence ID" value="XM_011671976.2"/>
</dbReference>
<dbReference type="EnsemblMetazoa" id="XM_030998073">
    <property type="protein sequence ID" value="XP_030853933"/>
    <property type="gene ID" value="LOC115929324"/>
</dbReference>
<feature type="compositionally biased region" description="Low complexity" evidence="1">
    <location>
        <begin position="13"/>
        <end position="26"/>
    </location>
</feature>
<evidence type="ECO:0000313" key="2">
    <source>
        <dbReference type="EnsemblMetazoa" id="XP_011670278"/>
    </source>
</evidence>
<dbReference type="OrthoDB" id="5988259at2759"/>
<feature type="compositionally biased region" description="Polar residues" evidence="1">
    <location>
        <begin position="1"/>
        <end position="12"/>
    </location>
</feature>
<dbReference type="EnsemblMetazoa" id="XM_011671976">
    <property type="protein sequence ID" value="XP_011670278"/>
    <property type="gene ID" value="LOC105441119"/>
</dbReference>
<proteinExistence type="predicted"/>
<dbReference type="KEGG" id="spu:115929324"/>
<name>A0A7M7HL81_STRPU</name>
<organism evidence="2 3">
    <name type="scientific">Strongylocentrotus purpuratus</name>
    <name type="common">Purple sea urchin</name>
    <dbReference type="NCBI Taxonomy" id="7668"/>
    <lineage>
        <taxon>Eukaryota</taxon>
        <taxon>Metazoa</taxon>
        <taxon>Echinodermata</taxon>
        <taxon>Eleutherozoa</taxon>
        <taxon>Echinozoa</taxon>
        <taxon>Echinoidea</taxon>
        <taxon>Euechinoidea</taxon>
        <taxon>Echinacea</taxon>
        <taxon>Camarodonta</taxon>
        <taxon>Echinidea</taxon>
        <taxon>Strongylocentrotidae</taxon>
        <taxon>Strongylocentrotus</taxon>
    </lineage>
</organism>
<protein>
    <submittedName>
        <fullName evidence="2">Uncharacterized protein</fullName>
    </submittedName>
</protein>
<feature type="region of interest" description="Disordered" evidence="1">
    <location>
        <begin position="606"/>
        <end position="625"/>
    </location>
</feature>
<dbReference type="Proteomes" id="UP000007110">
    <property type="component" value="Unassembled WGS sequence"/>
</dbReference>
<evidence type="ECO:0000256" key="1">
    <source>
        <dbReference type="SAM" id="MobiDB-lite"/>
    </source>
</evidence>
<evidence type="ECO:0000313" key="3">
    <source>
        <dbReference type="Proteomes" id="UP000007110"/>
    </source>
</evidence>
<accession>A0A7M7HL81</accession>
<dbReference type="AlphaFoldDB" id="A0A7M7HL81"/>
<reference evidence="3" key="1">
    <citation type="submission" date="2015-02" db="EMBL/GenBank/DDBJ databases">
        <title>Genome sequencing for Strongylocentrotus purpuratus.</title>
        <authorList>
            <person name="Murali S."/>
            <person name="Liu Y."/>
            <person name="Vee V."/>
            <person name="English A."/>
            <person name="Wang M."/>
            <person name="Skinner E."/>
            <person name="Han Y."/>
            <person name="Muzny D.M."/>
            <person name="Worley K.C."/>
            <person name="Gibbs R.A."/>
        </authorList>
    </citation>
    <scope>NUCLEOTIDE SEQUENCE</scope>
</reference>
<feature type="compositionally biased region" description="Acidic residues" evidence="1">
    <location>
        <begin position="615"/>
        <end position="625"/>
    </location>
</feature>
<keyword evidence="3" id="KW-1185">Reference proteome</keyword>
<dbReference type="RefSeq" id="XP_030853933.1">
    <property type="nucleotide sequence ID" value="XM_030998073.1"/>
</dbReference>